<sequence>MSALAVFEFDGREVRTVTIDGEPWFVLADLCRVLGLSNASTYAARLAAIGEVTRMYPITDAMGRQQQSTIVNEPGMYEVVIRSDKPEAIAFRRWISTDVLPSIRRTGSYAVPETPEQLMARALIQAQEIVARRDEQIAVLTPRAEAWDELASAEGDYSVADAAKILARAGVETGPQRLFEQLASLRWIFRGRDGKWRAYADSVAAGYLAERPQSHHHPRTGELVIDPPQVRVTLRGTERLRVRLGVLSAVEEVSA</sequence>
<organism evidence="2 3">
    <name type="scientific">Microbacterium aurantiacum</name>
    <dbReference type="NCBI Taxonomy" id="162393"/>
    <lineage>
        <taxon>Bacteria</taxon>
        <taxon>Bacillati</taxon>
        <taxon>Actinomycetota</taxon>
        <taxon>Actinomycetes</taxon>
        <taxon>Micrococcales</taxon>
        <taxon>Microbacteriaceae</taxon>
        <taxon>Microbacterium</taxon>
    </lineage>
</organism>
<evidence type="ECO:0000313" key="2">
    <source>
        <dbReference type="EMBL" id="MDN4463928.1"/>
    </source>
</evidence>
<dbReference type="PANTHER" id="PTHR36180:SF2">
    <property type="entry name" value="BRO FAMILY PROTEIN"/>
    <property type="match status" value="1"/>
</dbReference>
<evidence type="ECO:0000313" key="3">
    <source>
        <dbReference type="Proteomes" id="UP001172731"/>
    </source>
</evidence>
<accession>A0ABT8FRI3</accession>
<gene>
    <name evidence="2" type="ORF">KZC48_05885</name>
</gene>
<dbReference type="Pfam" id="PF02498">
    <property type="entry name" value="Bro-N"/>
    <property type="match status" value="1"/>
</dbReference>
<dbReference type="Pfam" id="PF03374">
    <property type="entry name" value="ANT"/>
    <property type="match status" value="1"/>
</dbReference>
<dbReference type="InterPro" id="IPR003497">
    <property type="entry name" value="BRO_N_domain"/>
</dbReference>
<dbReference type="RefSeq" id="WP_301133062.1">
    <property type="nucleotide sequence ID" value="NZ_BAAAUQ010000019.1"/>
</dbReference>
<proteinExistence type="predicted"/>
<dbReference type="SMART" id="SM01040">
    <property type="entry name" value="Bro-N"/>
    <property type="match status" value="1"/>
</dbReference>
<dbReference type="Proteomes" id="UP001172731">
    <property type="component" value="Unassembled WGS sequence"/>
</dbReference>
<reference evidence="2" key="1">
    <citation type="submission" date="2021-06" db="EMBL/GenBank/DDBJ databases">
        <title>Genome-based taxonomic framework of Microbacterium strains isolated from marine environment, the description of four new species and reclassification of four preexisting species.</title>
        <authorList>
            <person name="Lee S.D."/>
            <person name="Kim S.-M."/>
            <person name="Byeon Y.-S."/>
            <person name="Yang H.L."/>
            <person name="Kim I.S."/>
        </authorList>
    </citation>
    <scope>NUCLEOTIDE SEQUENCE</scope>
    <source>
        <strain evidence="2">KACC 20510</strain>
    </source>
</reference>
<protein>
    <submittedName>
        <fullName evidence="2">Phage antirepressor</fullName>
    </submittedName>
</protein>
<dbReference type="EMBL" id="JAHWXI010000004">
    <property type="protein sequence ID" value="MDN4463928.1"/>
    <property type="molecule type" value="Genomic_DNA"/>
</dbReference>
<dbReference type="InterPro" id="IPR005039">
    <property type="entry name" value="Ant_C"/>
</dbReference>
<name>A0ABT8FRI3_9MICO</name>
<dbReference type="PANTHER" id="PTHR36180">
    <property type="entry name" value="DNA-BINDING PROTEIN-RELATED-RELATED"/>
    <property type="match status" value="1"/>
</dbReference>
<keyword evidence="3" id="KW-1185">Reference proteome</keyword>
<evidence type="ECO:0000259" key="1">
    <source>
        <dbReference type="PROSITE" id="PS51750"/>
    </source>
</evidence>
<dbReference type="PROSITE" id="PS51750">
    <property type="entry name" value="BRO_N"/>
    <property type="match status" value="1"/>
</dbReference>
<feature type="domain" description="Bro-N" evidence="1">
    <location>
        <begin position="1"/>
        <end position="107"/>
    </location>
</feature>
<comment type="caution">
    <text evidence="2">The sequence shown here is derived from an EMBL/GenBank/DDBJ whole genome shotgun (WGS) entry which is preliminary data.</text>
</comment>